<dbReference type="InterPro" id="IPR023827">
    <property type="entry name" value="Peptidase_S8_Asp-AS"/>
</dbReference>
<name>A0A7C2TGM5_9BACT</name>
<protein>
    <recommendedName>
        <fullName evidence="10">Peptidase S8</fullName>
    </recommendedName>
</protein>
<evidence type="ECO:0000256" key="5">
    <source>
        <dbReference type="PROSITE-ProRule" id="PRU01240"/>
    </source>
</evidence>
<dbReference type="GO" id="GO:0004252">
    <property type="term" value="F:serine-type endopeptidase activity"/>
    <property type="evidence" value="ECO:0007669"/>
    <property type="project" value="UniProtKB-UniRule"/>
</dbReference>
<dbReference type="InterPro" id="IPR034176">
    <property type="entry name" value="Peptidases_S8_13"/>
</dbReference>
<dbReference type="Pfam" id="PF19190">
    <property type="entry name" value="BACON_2"/>
    <property type="match status" value="1"/>
</dbReference>
<dbReference type="SUPFAM" id="SSF52743">
    <property type="entry name" value="Subtilisin-like"/>
    <property type="match status" value="1"/>
</dbReference>
<evidence type="ECO:0000313" key="9">
    <source>
        <dbReference type="EMBL" id="HET97528.1"/>
    </source>
</evidence>
<dbReference type="Pfam" id="PF00082">
    <property type="entry name" value="Peptidase_S8"/>
    <property type="match status" value="1"/>
</dbReference>
<keyword evidence="3 5" id="KW-0378">Hydrolase</keyword>
<feature type="active site" description="Charge relay system" evidence="5">
    <location>
        <position position="284"/>
    </location>
</feature>
<comment type="caution">
    <text evidence="9">The sequence shown here is derived from an EMBL/GenBank/DDBJ whole genome shotgun (WGS) entry which is preliminary data.</text>
</comment>
<dbReference type="PROSITE" id="PS51892">
    <property type="entry name" value="SUBTILASE"/>
    <property type="match status" value="1"/>
</dbReference>
<dbReference type="InterPro" id="IPR000209">
    <property type="entry name" value="Peptidase_S8/S53_dom"/>
</dbReference>
<dbReference type="InterPro" id="IPR022398">
    <property type="entry name" value="Peptidase_S8_His-AS"/>
</dbReference>
<feature type="active site" description="Charge relay system" evidence="5">
    <location>
        <position position="521"/>
    </location>
</feature>
<sequence length="809" mass="84076">PNPVTLGGYLNAPGAGAAGRSFADGDLDDFYRVSLQAGQTVTLYTSEDPASHDLDLYLFNDDSDCDVLVTWSAGIGATESVTATGAGDYVIQVAVYCDNSDNSGGCGDTASNYTLVIGQSAPAAAMADTVDSGAEFVPGEVIVRFAAGHQALSLEQADHRIQALGLARKAGGAPSRNMLLSLGDATERASALAALGVSKVPGQALKRHGIELSSEQQARLETVAAVRALRTRPEVASADLNYIRRALLVPNDPFYSYQWHYPQINLPAAWAKSTGSGVIVAVVDTGVLLNHPDLKEQLVDGYDFISDPTNAGDEDGINPDPDDPGDWILPDGRSSFHGTHVAGIVAARSNNETGVAGVAWGAQIMPLRVLGRFGGSSYDIQQAILFAAGLENDATGELLERRADIINLSLGGGGASSSEQDVYTQVRKKGVIIVAAAGNENSSVPSYPASYNGVISVSAVDINKQRAPYSNFGSKIDVAAPGGDISRDVNGNGYGDGVLSTVGDDGSGTIKMGYNFQQGTSMAAPHVAGVLALMKEVNSKLTPDDVDGLLEAGTLTEDLGDPEIYGYGLIDAAKAVQAAPNTPDPPDTPALLLANPASLNFSTDQNSLTLQLRNGGTAALTDVAVTDNADWLTVAKDSVDDEGLGRYKVTIDRAYLLPGSYSAAITATSSVNTVTVPVIMQVPESEVDLNANTGFQWIVLVDPATMETVQTVSADNDEGVYGFQFSGVPAGRYLLFAGSDANNDDFICDAGESCGSWPTLSAPGEVVVAGDVGGVNFVSSYGFNIGAAGLLPDRRGFSRTPAPFKQLGR</sequence>
<keyword evidence="2 5" id="KW-0645">Protease</keyword>
<evidence type="ECO:0000256" key="2">
    <source>
        <dbReference type="ARBA" id="ARBA00022670"/>
    </source>
</evidence>
<evidence type="ECO:0000256" key="1">
    <source>
        <dbReference type="ARBA" id="ARBA00011073"/>
    </source>
</evidence>
<dbReference type="GO" id="GO:0006508">
    <property type="term" value="P:proteolysis"/>
    <property type="evidence" value="ECO:0007669"/>
    <property type="project" value="UniProtKB-KW"/>
</dbReference>
<dbReference type="PANTHER" id="PTHR43806:SF11">
    <property type="entry name" value="CEREVISIN-RELATED"/>
    <property type="match status" value="1"/>
</dbReference>
<evidence type="ECO:0000259" key="7">
    <source>
        <dbReference type="Pfam" id="PF00082"/>
    </source>
</evidence>
<dbReference type="PROSITE" id="PS00136">
    <property type="entry name" value="SUBTILASE_ASP"/>
    <property type="match status" value="1"/>
</dbReference>
<evidence type="ECO:0000256" key="3">
    <source>
        <dbReference type="ARBA" id="ARBA00022801"/>
    </source>
</evidence>
<feature type="domain" description="BACON" evidence="8">
    <location>
        <begin position="594"/>
        <end position="678"/>
    </location>
</feature>
<dbReference type="Gene3D" id="3.40.50.200">
    <property type="entry name" value="Peptidase S8/S53 domain"/>
    <property type="match status" value="1"/>
</dbReference>
<dbReference type="InterPro" id="IPR015500">
    <property type="entry name" value="Peptidase_S8_subtilisin-rel"/>
</dbReference>
<dbReference type="PIRSF" id="PIRSF037893">
    <property type="entry name" value="Subtilisin_rel_Maqu_2796"/>
    <property type="match status" value="1"/>
</dbReference>
<evidence type="ECO:0000259" key="8">
    <source>
        <dbReference type="Pfam" id="PF19190"/>
    </source>
</evidence>
<dbReference type="PANTHER" id="PTHR43806">
    <property type="entry name" value="PEPTIDASE S8"/>
    <property type="match status" value="1"/>
</dbReference>
<dbReference type="EMBL" id="DSDS01000051">
    <property type="protein sequence ID" value="HET97528.1"/>
    <property type="molecule type" value="Genomic_DNA"/>
</dbReference>
<dbReference type="AlphaFoldDB" id="A0A7C2TGM5"/>
<dbReference type="PROSITE" id="PS00137">
    <property type="entry name" value="SUBTILASE_HIS"/>
    <property type="match status" value="1"/>
</dbReference>
<gene>
    <name evidence="9" type="ORF">ENN98_02270</name>
</gene>
<evidence type="ECO:0000256" key="6">
    <source>
        <dbReference type="RuleBase" id="RU003355"/>
    </source>
</evidence>
<dbReference type="InterPro" id="IPR024361">
    <property type="entry name" value="BACON"/>
</dbReference>
<feature type="non-terminal residue" evidence="9">
    <location>
        <position position="1"/>
    </location>
</feature>
<proteinExistence type="inferred from homology"/>
<dbReference type="CDD" id="cd07496">
    <property type="entry name" value="Peptidases_S8_13"/>
    <property type="match status" value="1"/>
</dbReference>
<reference evidence="9" key="1">
    <citation type="journal article" date="2020" name="mSystems">
        <title>Genome- and Community-Level Interaction Insights into Carbon Utilization and Element Cycling Functions of Hydrothermarchaeota in Hydrothermal Sediment.</title>
        <authorList>
            <person name="Zhou Z."/>
            <person name="Liu Y."/>
            <person name="Xu W."/>
            <person name="Pan J."/>
            <person name="Luo Z.H."/>
            <person name="Li M."/>
        </authorList>
    </citation>
    <scope>NUCLEOTIDE SEQUENCE [LARGE SCALE GENOMIC DNA]</scope>
    <source>
        <strain evidence="9">SpSt-1224</strain>
    </source>
</reference>
<dbReference type="InterPro" id="IPR050131">
    <property type="entry name" value="Peptidase_S8_subtilisin-like"/>
</dbReference>
<organism evidence="9">
    <name type="scientific">Desulfurivibrio alkaliphilus</name>
    <dbReference type="NCBI Taxonomy" id="427923"/>
    <lineage>
        <taxon>Bacteria</taxon>
        <taxon>Pseudomonadati</taxon>
        <taxon>Thermodesulfobacteriota</taxon>
        <taxon>Desulfobulbia</taxon>
        <taxon>Desulfobulbales</taxon>
        <taxon>Desulfobulbaceae</taxon>
        <taxon>Desulfurivibrio</taxon>
    </lineage>
</organism>
<dbReference type="PRINTS" id="PR00723">
    <property type="entry name" value="SUBTILISIN"/>
</dbReference>
<dbReference type="PROSITE" id="PS00138">
    <property type="entry name" value="SUBTILASE_SER"/>
    <property type="match status" value="1"/>
</dbReference>
<comment type="similarity">
    <text evidence="1 5 6">Belongs to the peptidase S8 family.</text>
</comment>
<accession>A0A7C2TGM5</accession>
<keyword evidence="4 5" id="KW-0720">Serine protease</keyword>
<dbReference type="InterPro" id="IPR017309">
    <property type="entry name" value="Pept_S8A_subtilisin_proteobac"/>
</dbReference>
<feature type="active site" description="Charge relay system" evidence="5">
    <location>
        <position position="337"/>
    </location>
</feature>
<evidence type="ECO:0008006" key="10">
    <source>
        <dbReference type="Google" id="ProtNLM"/>
    </source>
</evidence>
<dbReference type="Gene3D" id="2.60.120.380">
    <property type="match status" value="1"/>
</dbReference>
<dbReference type="Proteomes" id="UP000885986">
    <property type="component" value="Unassembled WGS sequence"/>
</dbReference>
<dbReference type="InterPro" id="IPR036852">
    <property type="entry name" value="Peptidase_S8/S53_dom_sf"/>
</dbReference>
<evidence type="ECO:0000256" key="4">
    <source>
        <dbReference type="ARBA" id="ARBA00022825"/>
    </source>
</evidence>
<feature type="domain" description="Peptidase S8/S53" evidence="7">
    <location>
        <begin position="275"/>
        <end position="568"/>
    </location>
</feature>
<dbReference type="InterPro" id="IPR023828">
    <property type="entry name" value="Peptidase_S8_Ser-AS"/>
</dbReference>